<organism evidence="2 3">
    <name type="scientific">Auricularia subglabra (strain TFB-10046 / SS5)</name>
    <name type="common">White-rot fungus</name>
    <name type="synonym">Auricularia delicata (strain TFB10046)</name>
    <dbReference type="NCBI Taxonomy" id="717982"/>
    <lineage>
        <taxon>Eukaryota</taxon>
        <taxon>Fungi</taxon>
        <taxon>Dikarya</taxon>
        <taxon>Basidiomycota</taxon>
        <taxon>Agaricomycotina</taxon>
        <taxon>Agaricomycetes</taxon>
        <taxon>Auriculariales</taxon>
        <taxon>Auriculariaceae</taxon>
        <taxon>Auricularia</taxon>
    </lineage>
</organism>
<proteinExistence type="predicted"/>
<dbReference type="eggNOG" id="ENOG502T0TD">
    <property type="taxonomic scope" value="Eukaryota"/>
</dbReference>
<dbReference type="KEGG" id="adl:AURDEDRAFT_177494"/>
<name>J0LAJ9_AURST</name>
<dbReference type="EMBL" id="JH688238">
    <property type="protein sequence ID" value="EJD33423.1"/>
    <property type="molecule type" value="Genomic_DNA"/>
</dbReference>
<dbReference type="Proteomes" id="UP000006514">
    <property type="component" value="Unassembled WGS sequence"/>
</dbReference>
<dbReference type="InParanoid" id="J0LAJ9"/>
<feature type="region of interest" description="Disordered" evidence="1">
    <location>
        <begin position="47"/>
        <end position="102"/>
    </location>
</feature>
<accession>J0LAJ9</accession>
<sequence length="441" mass="48564">MVHKGPYDASDAIALDIDSLKVGQEAHKVHDLDEICDKPDCPCGGSDPDAWLQFSDSESSGEWPAYNTRKKAPPPPVKPSTPNATTGTGRKRRNRPKPETRRLKAAEIAEKLDKLAHDNAKRNNRLLKEVFIHPLRFEDISLKTLVEQKKAGRSRTWPKNSAPAVYWGANSTHMAVDKDDLPLALHFPGYLGKTGNMFKYRLLCNFAKAVGVSVGKGADANKHDSIEGYPYLDKQSYISGVIQLVASWTAIGHSNDEPTPSRDVLKSAHAFKLSMECLRELAFTSRAIDDMLSKIDPAAYTTLHEARKRLQKANPAYAALTSLDPTYLHGRSIILNRATRGHLDIRDPAEILTPILVVGKFVKGGELRVEKLGLTMSYLPGTLIFIRGSVLPHEVAVFSGGKRISIAHFVHKALLVQVGISDIPMSPYTKSPQYVTPPAVN</sequence>
<evidence type="ECO:0000313" key="2">
    <source>
        <dbReference type="EMBL" id="EJD33423.1"/>
    </source>
</evidence>
<dbReference type="AlphaFoldDB" id="J0LAJ9"/>
<dbReference type="Gene3D" id="3.60.130.30">
    <property type="match status" value="1"/>
</dbReference>
<evidence type="ECO:0000313" key="3">
    <source>
        <dbReference type="Proteomes" id="UP000006514"/>
    </source>
</evidence>
<protein>
    <submittedName>
        <fullName evidence="2">Uncharacterized protein</fullName>
    </submittedName>
</protein>
<evidence type="ECO:0000256" key="1">
    <source>
        <dbReference type="SAM" id="MobiDB-lite"/>
    </source>
</evidence>
<reference evidence="3" key="1">
    <citation type="journal article" date="2012" name="Science">
        <title>The Paleozoic origin of enzymatic lignin decomposition reconstructed from 31 fungal genomes.</title>
        <authorList>
            <person name="Floudas D."/>
            <person name="Binder M."/>
            <person name="Riley R."/>
            <person name="Barry K."/>
            <person name="Blanchette R.A."/>
            <person name="Henrissat B."/>
            <person name="Martinez A.T."/>
            <person name="Otillar R."/>
            <person name="Spatafora J.W."/>
            <person name="Yadav J.S."/>
            <person name="Aerts A."/>
            <person name="Benoit I."/>
            <person name="Boyd A."/>
            <person name="Carlson A."/>
            <person name="Copeland A."/>
            <person name="Coutinho P.M."/>
            <person name="de Vries R.P."/>
            <person name="Ferreira P."/>
            <person name="Findley K."/>
            <person name="Foster B."/>
            <person name="Gaskell J."/>
            <person name="Glotzer D."/>
            <person name="Gorecki P."/>
            <person name="Heitman J."/>
            <person name="Hesse C."/>
            <person name="Hori C."/>
            <person name="Igarashi K."/>
            <person name="Jurgens J.A."/>
            <person name="Kallen N."/>
            <person name="Kersten P."/>
            <person name="Kohler A."/>
            <person name="Kuees U."/>
            <person name="Kumar T.K.A."/>
            <person name="Kuo A."/>
            <person name="LaButti K."/>
            <person name="Larrondo L.F."/>
            <person name="Lindquist E."/>
            <person name="Ling A."/>
            <person name="Lombard V."/>
            <person name="Lucas S."/>
            <person name="Lundell T."/>
            <person name="Martin R."/>
            <person name="McLaughlin D.J."/>
            <person name="Morgenstern I."/>
            <person name="Morin E."/>
            <person name="Murat C."/>
            <person name="Nagy L.G."/>
            <person name="Nolan M."/>
            <person name="Ohm R.A."/>
            <person name="Patyshakuliyeva A."/>
            <person name="Rokas A."/>
            <person name="Ruiz-Duenas F.J."/>
            <person name="Sabat G."/>
            <person name="Salamov A."/>
            <person name="Samejima M."/>
            <person name="Schmutz J."/>
            <person name="Slot J.C."/>
            <person name="St John F."/>
            <person name="Stenlid J."/>
            <person name="Sun H."/>
            <person name="Sun S."/>
            <person name="Syed K."/>
            <person name="Tsang A."/>
            <person name="Wiebenga A."/>
            <person name="Young D."/>
            <person name="Pisabarro A."/>
            <person name="Eastwood D.C."/>
            <person name="Martin F."/>
            <person name="Cullen D."/>
            <person name="Grigoriev I.V."/>
            <person name="Hibbett D.S."/>
        </authorList>
    </citation>
    <scope>NUCLEOTIDE SEQUENCE [LARGE SCALE GENOMIC DNA]</scope>
    <source>
        <strain evidence="3">TFB10046</strain>
    </source>
</reference>
<gene>
    <name evidence="2" type="ORF">AURDEDRAFT_177494</name>
</gene>
<keyword evidence="3" id="KW-1185">Reference proteome</keyword>